<reference evidence="1 2" key="1">
    <citation type="submission" date="2020-01" db="EMBL/GenBank/DDBJ databases">
        <authorList>
            <consortium name="DOE Joint Genome Institute"/>
            <person name="Haridas S."/>
            <person name="Albert R."/>
            <person name="Binder M."/>
            <person name="Bloem J."/>
            <person name="Labutti K."/>
            <person name="Salamov A."/>
            <person name="Andreopoulos B."/>
            <person name="Baker S.E."/>
            <person name="Barry K."/>
            <person name="Bills G."/>
            <person name="Bluhm B.H."/>
            <person name="Cannon C."/>
            <person name="Castanera R."/>
            <person name="Culley D.E."/>
            <person name="Daum C."/>
            <person name="Ezra D."/>
            <person name="Gonzalez J.B."/>
            <person name="Henrissat B."/>
            <person name="Kuo A."/>
            <person name="Liang C."/>
            <person name="Lipzen A."/>
            <person name="Lutzoni F."/>
            <person name="Magnuson J."/>
            <person name="Mondo S."/>
            <person name="Nolan M."/>
            <person name="Ohm R."/>
            <person name="Pangilinan J."/>
            <person name="Park H.-J.H."/>
            <person name="Ramirez L."/>
            <person name="Alfaro M."/>
            <person name="Sun H."/>
            <person name="Tritt A."/>
            <person name="Yoshinaga Y."/>
            <person name="Zwiers L.-H.L."/>
            <person name="Turgeon B.G."/>
            <person name="Goodwin S.B."/>
            <person name="Spatafora J.W."/>
            <person name="Crous P.W."/>
            <person name="Grigoriev I.V."/>
        </authorList>
    </citation>
    <scope>NUCLEOTIDE SEQUENCE [LARGE SCALE GENOMIC DNA]</scope>
    <source>
        <strain evidence="1 2">CBS 611.86</strain>
    </source>
</reference>
<proteinExistence type="predicted"/>
<dbReference type="OrthoDB" id="3687689at2759"/>
<sequence>MRQNSKTPAADPQLASLLQQLHTFPPDVRAWPLSARVTLLRGGLIDLTITSPVSPTTPLLIASVPKYALMAVSAPVLTHLAVTNPHAPAVHFALSLAPAMSAASVARYTAALRRPAHWLNVLCTAPGPGRVPDMPLRNPDDDIRADLALRHLAAHMQMSLYVRHIADKYIASVRAATLTPADMTAISLYGLGADDPLLLGVARELVRAKREGRVLGVAAEEELLGRVDRGSAGAATLALWLLEPENRKLAEVMGRLEGGTLSGGEVEAKQRREWMGELPGPMDID</sequence>
<name>A0A7C8IFS8_9PLEO</name>
<gene>
    <name evidence="1" type="ORF">BDV95DRAFT_280849</name>
</gene>
<comment type="caution">
    <text evidence="1">The sequence shown here is derived from an EMBL/GenBank/DDBJ whole genome shotgun (WGS) entry which is preliminary data.</text>
</comment>
<keyword evidence="2" id="KW-1185">Reference proteome</keyword>
<dbReference type="AlphaFoldDB" id="A0A7C8IFS8"/>
<organism evidence="1 2">
    <name type="scientific">Massariosphaeria phaeospora</name>
    <dbReference type="NCBI Taxonomy" id="100035"/>
    <lineage>
        <taxon>Eukaryota</taxon>
        <taxon>Fungi</taxon>
        <taxon>Dikarya</taxon>
        <taxon>Ascomycota</taxon>
        <taxon>Pezizomycotina</taxon>
        <taxon>Dothideomycetes</taxon>
        <taxon>Pleosporomycetidae</taxon>
        <taxon>Pleosporales</taxon>
        <taxon>Pleosporales incertae sedis</taxon>
        <taxon>Massariosphaeria</taxon>
    </lineage>
</organism>
<protein>
    <submittedName>
        <fullName evidence="1">Uncharacterized protein</fullName>
    </submittedName>
</protein>
<dbReference type="Proteomes" id="UP000481861">
    <property type="component" value="Unassembled WGS sequence"/>
</dbReference>
<evidence type="ECO:0000313" key="2">
    <source>
        <dbReference type="Proteomes" id="UP000481861"/>
    </source>
</evidence>
<dbReference type="EMBL" id="JAADJZ010000004">
    <property type="protein sequence ID" value="KAF2875752.1"/>
    <property type="molecule type" value="Genomic_DNA"/>
</dbReference>
<accession>A0A7C8IFS8</accession>
<evidence type="ECO:0000313" key="1">
    <source>
        <dbReference type="EMBL" id="KAF2875752.1"/>
    </source>
</evidence>